<name>A0A1I7HWA9_9PROT</name>
<reference evidence="2 3" key="1">
    <citation type="submission" date="2016-10" db="EMBL/GenBank/DDBJ databases">
        <authorList>
            <person name="de Groot N.N."/>
        </authorList>
    </citation>
    <scope>NUCLEOTIDE SEQUENCE [LARGE SCALE GENOMIC DNA]</scope>
    <source>
        <strain evidence="2 3">Nl14</strain>
    </source>
</reference>
<feature type="chain" id="PRO_5010300661" description="DUF4398 domain-containing protein" evidence="1">
    <location>
        <begin position="22"/>
        <end position="117"/>
    </location>
</feature>
<keyword evidence="1" id="KW-0732">Signal</keyword>
<evidence type="ECO:0000313" key="3">
    <source>
        <dbReference type="Proteomes" id="UP000182649"/>
    </source>
</evidence>
<protein>
    <recommendedName>
        <fullName evidence="4">DUF4398 domain-containing protein</fullName>
    </recommendedName>
</protein>
<dbReference type="PROSITE" id="PS51257">
    <property type="entry name" value="PROKAR_LIPOPROTEIN"/>
    <property type="match status" value="1"/>
</dbReference>
<proteinExistence type="predicted"/>
<dbReference type="Proteomes" id="UP000182649">
    <property type="component" value="Unassembled WGS sequence"/>
</dbReference>
<dbReference type="AlphaFoldDB" id="A0A1I7HWA9"/>
<dbReference type="EMBL" id="FPBZ01000012">
    <property type="protein sequence ID" value="SFU65004.1"/>
    <property type="molecule type" value="Genomic_DNA"/>
</dbReference>
<dbReference type="RefSeq" id="WP_074975224.1">
    <property type="nucleotide sequence ID" value="NZ_FPBZ01000012.1"/>
</dbReference>
<feature type="signal peptide" evidence="1">
    <location>
        <begin position="1"/>
        <end position="21"/>
    </location>
</feature>
<evidence type="ECO:0008006" key="4">
    <source>
        <dbReference type="Google" id="ProtNLM"/>
    </source>
</evidence>
<accession>A0A1I7HWA9</accession>
<evidence type="ECO:0000313" key="2">
    <source>
        <dbReference type="EMBL" id="SFU65004.1"/>
    </source>
</evidence>
<gene>
    <name evidence="2" type="ORF">SAMN05216417_11247</name>
</gene>
<sequence>MKIRWCFIILTALTLISCAHVNPHPMDMTSAIQSAKTSEDHYALARHYQAAAESMQARADEQKRCLTEYRKHGYYYGRKTIDVEEHAQALAHIYEEAAEENRRIAESHRQMAEEAKQ</sequence>
<evidence type="ECO:0000256" key="1">
    <source>
        <dbReference type="SAM" id="SignalP"/>
    </source>
</evidence>
<organism evidence="2 3">
    <name type="scientific">Nitrosospira multiformis</name>
    <dbReference type="NCBI Taxonomy" id="1231"/>
    <lineage>
        <taxon>Bacteria</taxon>
        <taxon>Pseudomonadati</taxon>
        <taxon>Pseudomonadota</taxon>
        <taxon>Betaproteobacteria</taxon>
        <taxon>Nitrosomonadales</taxon>
        <taxon>Nitrosomonadaceae</taxon>
        <taxon>Nitrosospira</taxon>
    </lineage>
</organism>